<dbReference type="GO" id="GO:2000012">
    <property type="term" value="P:regulation of auxin polar transport"/>
    <property type="evidence" value="ECO:0007669"/>
    <property type="project" value="InterPro"/>
</dbReference>
<sequence length="356" mass="37749">MKLLGWMHRKFRQNSGDMFKDFASAQACNCLPGPSPLDYKARPPARDLGLLEAVGEDEGELFDSGAVLFGGFLTIGTLGSAPIPENSSGSGEDEDEEIPNGMATPTFGVPSVDAIAEKGAEATTETDLMVVSAEIEKVLAAEAEKGVNGGGAARISSARASYASGKSVAEAYPLQGYLFGSPIEVAETRRERRASLGELFLKTRMEEETGPGGEGRAAATASAAAGKKAVKRRSAAKASDLGGAADGSSPAETKFHKILQIFHRKVHPESTLTTKKSFKAIKQDSRENSSRDGGDHSGVINVDHTLTDSKRACKRRAIPCFKCDSSSPSLMVDGNDPNGTREYWIKTDADYLVLEL</sequence>
<dbReference type="PANTHER" id="PTHR34959">
    <property type="entry name" value="PROTEIN LAZY 1"/>
    <property type="match status" value="1"/>
</dbReference>
<evidence type="ECO:0000256" key="1">
    <source>
        <dbReference type="SAM" id="MobiDB-lite"/>
    </source>
</evidence>
<evidence type="ECO:0000313" key="2">
    <source>
        <dbReference type="Proteomes" id="UP001515500"/>
    </source>
</evidence>
<dbReference type="GO" id="GO:0009630">
    <property type="term" value="P:gravitropism"/>
    <property type="evidence" value="ECO:0007669"/>
    <property type="project" value="InterPro"/>
</dbReference>
<feature type="region of interest" description="Disordered" evidence="1">
    <location>
        <begin position="203"/>
        <end position="225"/>
    </location>
</feature>
<feature type="region of interest" description="Disordered" evidence="1">
    <location>
        <begin position="273"/>
        <end position="302"/>
    </location>
</feature>
<feature type="compositionally biased region" description="Basic and acidic residues" evidence="1">
    <location>
        <begin position="281"/>
        <end position="295"/>
    </location>
</feature>
<name>A0AB40B9I9_DIOCR</name>
<feature type="region of interest" description="Disordered" evidence="1">
    <location>
        <begin position="81"/>
        <end position="109"/>
    </location>
</feature>
<keyword evidence="2" id="KW-1185">Reference proteome</keyword>
<dbReference type="InterPro" id="IPR038928">
    <property type="entry name" value="LAZY1"/>
</dbReference>
<dbReference type="GeneID" id="120260450"/>
<proteinExistence type="predicted"/>
<dbReference type="PANTHER" id="PTHR34959:SF3">
    <property type="entry name" value="PROTEIN LAZY 1"/>
    <property type="match status" value="1"/>
</dbReference>
<dbReference type="RefSeq" id="XP_039123861.1">
    <property type="nucleotide sequence ID" value="XM_039267927.1"/>
</dbReference>
<protein>
    <submittedName>
        <fullName evidence="3">LOW QUALITY PROTEIN: protein LAZY 1-like</fullName>
    </submittedName>
</protein>
<feature type="compositionally biased region" description="Low complexity" evidence="1">
    <location>
        <begin position="216"/>
        <end position="225"/>
    </location>
</feature>
<dbReference type="Proteomes" id="UP001515500">
    <property type="component" value="Chromosome 5"/>
</dbReference>
<accession>A0AB40B9I9</accession>
<dbReference type="AlphaFoldDB" id="A0AB40B9I9"/>
<gene>
    <name evidence="3" type="primary">LOC120260450</name>
</gene>
<reference evidence="3" key="1">
    <citation type="submission" date="2025-08" db="UniProtKB">
        <authorList>
            <consortium name="RefSeq"/>
        </authorList>
    </citation>
    <scope>IDENTIFICATION</scope>
</reference>
<evidence type="ECO:0000313" key="3">
    <source>
        <dbReference type="RefSeq" id="XP_039123861.1"/>
    </source>
</evidence>
<organism evidence="2 3">
    <name type="scientific">Dioscorea cayennensis subsp. rotundata</name>
    <name type="common">White Guinea yam</name>
    <name type="synonym">Dioscorea rotundata</name>
    <dbReference type="NCBI Taxonomy" id="55577"/>
    <lineage>
        <taxon>Eukaryota</taxon>
        <taxon>Viridiplantae</taxon>
        <taxon>Streptophyta</taxon>
        <taxon>Embryophyta</taxon>
        <taxon>Tracheophyta</taxon>
        <taxon>Spermatophyta</taxon>
        <taxon>Magnoliopsida</taxon>
        <taxon>Liliopsida</taxon>
        <taxon>Dioscoreales</taxon>
        <taxon>Dioscoreaceae</taxon>
        <taxon>Dioscorea</taxon>
    </lineage>
</organism>